<dbReference type="EMBL" id="REGN01000096">
    <property type="protein sequence ID" value="RNA44509.1"/>
    <property type="molecule type" value="Genomic_DNA"/>
</dbReference>
<accession>A0A3M7T958</accession>
<protein>
    <submittedName>
        <fullName evidence="2">Uncharacterized protein</fullName>
    </submittedName>
</protein>
<feature type="signal peptide" evidence="1">
    <location>
        <begin position="1"/>
        <end position="19"/>
    </location>
</feature>
<organism evidence="2 3">
    <name type="scientific">Brachionus plicatilis</name>
    <name type="common">Marine rotifer</name>
    <name type="synonym">Brachionus muelleri</name>
    <dbReference type="NCBI Taxonomy" id="10195"/>
    <lineage>
        <taxon>Eukaryota</taxon>
        <taxon>Metazoa</taxon>
        <taxon>Spiralia</taxon>
        <taxon>Gnathifera</taxon>
        <taxon>Rotifera</taxon>
        <taxon>Eurotatoria</taxon>
        <taxon>Monogononta</taxon>
        <taxon>Pseudotrocha</taxon>
        <taxon>Ploima</taxon>
        <taxon>Brachionidae</taxon>
        <taxon>Brachionus</taxon>
    </lineage>
</organism>
<reference evidence="2 3" key="1">
    <citation type="journal article" date="2018" name="Sci. Rep.">
        <title>Genomic signatures of local adaptation to the degree of environmental predictability in rotifers.</title>
        <authorList>
            <person name="Franch-Gras L."/>
            <person name="Hahn C."/>
            <person name="Garcia-Roger E.M."/>
            <person name="Carmona M.J."/>
            <person name="Serra M."/>
            <person name="Gomez A."/>
        </authorList>
    </citation>
    <scope>NUCLEOTIDE SEQUENCE [LARGE SCALE GENOMIC DNA]</scope>
    <source>
        <strain evidence="2">HYR1</strain>
    </source>
</reference>
<gene>
    <name evidence="2" type="ORF">BpHYR1_051247</name>
</gene>
<keyword evidence="1" id="KW-0732">Signal</keyword>
<dbReference type="Proteomes" id="UP000276133">
    <property type="component" value="Unassembled WGS sequence"/>
</dbReference>
<sequence>MNIKLALFITLSILCFANGQKQPSSKPNQVDSKTPFAKMFNRFIVPPEALTGNNGRNVMNKYQVFDKPIQA</sequence>
<evidence type="ECO:0000313" key="2">
    <source>
        <dbReference type="EMBL" id="RNA44509.1"/>
    </source>
</evidence>
<dbReference type="AlphaFoldDB" id="A0A3M7T958"/>
<feature type="chain" id="PRO_5018180047" evidence="1">
    <location>
        <begin position="20"/>
        <end position="71"/>
    </location>
</feature>
<proteinExistence type="predicted"/>
<evidence type="ECO:0000313" key="3">
    <source>
        <dbReference type="Proteomes" id="UP000276133"/>
    </source>
</evidence>
<evidence type="ECO:0000256" key="1">
    <source>
        <dbReference type="SAM" id="SignalP"/>
    </source>
</evidence>
<comment type="caution">
    <text evidence="2">The sequence shown here is derived from an EMBL/GenBank/DDBJ whole genome shotgun (WGS) entry which is preliminary data.</text>
</comment>
<keyword evidence="3" id="KW-1185">Reference proteome</keyword>
<name>A0A3M7T958_BRAPC</name>